<evidence type="ECO:0000256" key="1">
    <source>
        <dbReference type="SAM" id="MobiDB-lite"/>
    </source>
</evidence>
<dbReference type="Proteomes" id="UP000829069">
    <property type="component" value="Chromosome"/>
</dbReference>
<feature type="region of interest" description="Disordered" evidence="1">
    <location>
        <begin position="209"/>
        <end position="231"/>
    </location>
</feature>
<feature type="transmembrane region" description="Helical" evidence="2">
    <location>
        <begin position="35"/>
        <end position="54"/>
    </location>
</feature>
<keyword evidence="2" id="KW-0472">Membrane</keyword>
<evidence type="ECO:0000313" key="4">
    <source>
        <dbReference type="Proteomes" id="UP000829069"/>
    </source>
</evidence>
<proteinExistence type="predicted"/>
<protein>
    <submittedName>
        <fullName evidence="3">Uncharacterized protein</fullName>
    </submittedName>
</protein>
<keyword evidence="4" id="KW-1185">Reference proteome</keyword>
<feature type="transmembrane region" description="Helical" evidence="2">
    <location>
        <begin position="74"/>
        <end position="96"/>
    </location>
</feature>
<dbReference type="RefSeq" id="WP_241913408.1">
    <property type="nucleotide sequence ID" value="NZ_CP093326.1"/>
</dbReference>
<accession>A0ABY3W4J8</accession>
<reference evidence="3 4" key="1">
    <citation type="submission" date="2022-03" db="EMBL/GenBank/DDBJ databases">
        <title>Isotopic signatures of nitrous oxide derived from detoxification processes.</title>
        <authorList>
            <person name="Behrendt U."/>
            <person name="Buchen C."/>
            <person name="Well R."/>
            <person name="Ulrich A."/>
            <person name="Rohe L."/>
            <person name="Kolb S."/>
            <person name="Schloter M."/>
            <person name="Horn M.A."/>
            <person name="Augustin J."/>
        </authorList>
    </citation>
    <scope>NUCLEOTIDE SEQUENCE [LARGE SCALE GENOMIC DNA]</scope>
    <source>
        <strain evidence="3 4">S4-C24</strain>
    </source>
</reference>
<evidence type="ECO:0000313" key="3">
    <source>
        <dbReference type="EMBL" id="UNK45129.1"/>
    </source>
</evidence>
<keyword evidence="2" id="KW-1133">Transmembrane helix</keyword>
<name>A0ABY3W4J8_9MICC</name>
<gene>
    <name evidence="3" type="ORF">MNQ99_14450</name>
</gene>
<keyword evidence="2" id="KW-0812">Transmembrane</keyword>
<evidence type="ECO:0000256" key="2">
    <source>
        <dbReference type="SAM" id="Phobius"/>
    </source>
</evidence>
<dbReference type="EMBL" id="CP093326">
    <property type="protein sequence ID" value="UNK45129.1"/>
    <property type="molecule type" value="Genomic_DNA"/>
</dbReference>
<organism evidence="3 4">
    <name type="scientific">Arthrobacter sulfonylureivorans</name>
    <dbReference type="NCBI Taxonomy" id="2486855"/>
    <lineage>
        <taxon>Bacteria</taxon>
        <taxon>Bacillati</taxon>
        <taxon>Actinomycetota</taxon>
        <taxon>Actinomycetes</taxon>
        <taxon>Micrococcales</taxon>
        <taxon>Micrococcaceae</taxon>
        <taxon>Arthrobacter</taxon>
    </lineage>
</organism>
<sequence>MSSKALEQGGKHDLLSLSSRLSATRQMLARKVRTAGLLFPLLTLAATAAFWSIVWLLDTTPVHALSPVNALLRIYGTGIAVIATMVIVGASLWLIAKRLGYADRFTGALFEHSDDIGPVPSTAGSLVQTAAAPAPVADFIFAALPAAPARLQLEAAPNDDGARPAFAVAAPAPLATSSPATVAEPGAPASTAIVEEPFLAEASVAEVSVEDAPARPLTKANPLQKAKGRKK</sequence>